<accession>A0A8S5VFT4</accession>
<organism evidence="1">
    <name type="scientific">Siphoviridae sp. ct3R43</name>
    <dbReference type="NCBI Taxonomy" id="2825321"/>
    <lineage>
        <taxon>Viruses</taxon>
        <taxon>Duplodnaviria</taxon>
        <taxon>Heunggongvirae</taxon>
        <taxon>Uroviricota</taxon>
        <taxon>Caudoviricetes</taxon>
    </lineage>
</organism>
<sequence>MCLLFRDRFTRSGERLRYLLAALPFREQSCCGRSPNTESALSQR</sequence>
<protein>
    <submittedName>
        <fullName evidence="1">Uncharacterized protein</fullName>
    </submittedName>
</protein>
<dbReference type="EMBL" id="BK016262">
    <property type="protein sequence ID" value="DAG05618.1"/>
    <property type="molecule type" value="Genomic_DNA"/>
</dbReference>
<reference evidence="1" key="1">
    <citation type="journal article" date="2021" name="Proc. Natl. Acad. Sci. U.S.A.">
        <title>A Catalog of Tens of Thousands of Viruses from Human Metagenomes Reveals Hidden Associations with Chronic Diseases.</title>
        <authorList>
            <person name="Tisza M.J."/>
            <person name="Buck C.B."/>
        </authorList>
    </citation>
    <scope>NUCLEOTIDE SEQUENCE</scope>
    <source>
        <strain evidence="1">Ct3R43</strain>
    </source>
</reference>
<proteinExistence type="predicted"/>
<evidence type="ECO:0000313" key="1">
    <source>
        <dbReference type="EMBL" id="DAG05618.1"/>
    </source>
</evidence>
<name>A0A8S5VFT4_9CAUD</name>